<dbReference type="EMBL" id="UOEP01000203">
    <property type="protein sequence ID" value="VAW23936.1"/>
    <property type="molecule type" value="Genomic_DNA"/>
</dbReference>
<reference evidence="1" key="1">
    <citation type="submission" date="2018-06" db="EMBL/GenBank/DDBJ databases">
        <authorList>
            <person name="Zhirakovskaya E."/>
        </authorList>
    </citation>
    <scope>NUCLEOTIDE SEQUENCE</scope>
</reference>
<accession>A0A3B0UW14</accession>
<gene>
    <name evidence="1" type="ORF">MNBD_BACTEROID01-73</name>
</gene>
<name>A0A3B0UW14_9ZZZZ</name>
<sequence>MEKTAIDVDVGENHTGTTAPGLAAKNILLTKLTLEL</sequence>
<protein>
    <submittedName>
        <fullName evidence="1">Uncharacterized protein</fullName>
    </submittedName>
</protein>
<organism evidence="1">
    <name type="scientific">hydrothermal vent metagenome</name>
    <dbReference type="NCBI Taxonomy" id="652676"/>
    <lineage>
        <taxon>unclassified sequences</taxon>
        <taxon>metagenomes</taxon>
        <taxon>ecological metagenomes</taxon>
    </lineage>
</organism>
<dbReference type="AlphaFoldDB" id="A0A3B0UW14"/>
<proteinExistence type="predicted"/>
<evidence type="ECO:0000313" key="1">
    <source>
        <dbReference type="EMBL" id="VAW23936.1"/>
    </source>
</evidence>